<reference evidence="1 2" key="1">
    <citation type="submission" date="2017-11" db="EMBL/GenBank/DDBJ databases">
        <title>Draft Genome Sequence of Sporolactobacillus inulinus NBRC 111894 Isolated from Koso, a Japanese Sugar-Vegetable Fermented Beverage.</title>
        <authorList>
            <person name="Chiou T.Y."/>
            <person name="Oshima K."/>
            <person name="Suda W."/>
            <person name="Hattori M."/>
            <person name="Takahashi T."/>
        </authorList>
    </citation>
    <scope>NUCLEOTIDE SEQUENCE [LARGE SCALE GENOMIC DNA]</scope>
    <source>
        <strain evidence="1 2">NBRC111894</strain>
    </source>
</reference>
<name>A0A4Y1ZDH4_9BACL</name>
<sequence>MNRHACNKKVWISRRMTVYGEPSLRDREGTKTEAVVF</sequence>
<organism evidence="1 2">
    <name type="scientific">Sporolactobacillus inulinus</name>
    <dbReference type="NCBI Taxonomy" id="2078"/>
    <lineage>
        <taxon>Bacteria</taxon>
        <taxon>Bacillati</taxon>
        <taxon>Bacillota</taxon>
        <taxon>Bacilli</taxon>
        <taxon>Bacillales</taxon>
        <taxon>Sporolactobacillaceae</taxon>
        <taxon>Sporolactobacillus</taxon>
    </lineage>
</organism>
<dbReference type="Proteomes" id="UP000319716">
    <property type="component" value="Unassembled WGS sequence"/>
</dbReference>
<gene>
    <name evidence="1" type="ORF">NBRC111894_2202</name>
</gene>
<dbReference type="AlphaFoldDB" id="A0A4Y1ZDH4"/>
<proteinExistence type="predicted"/>
<evidence type="ECO:0000313" key="1">
    <source>
        <dbReference type="EMBL" id="GAY76648.1"/>
    </source>
</evidence>
<protein>
    <submittedName>
        <fullName evidence="1">Uncharacterized protein</fullName>
    </submittedName>
</protein>
<dbReference type="EMBL" id="BEXB01000016">
    <property type="protein sequence ID" value="GAY76648.1"/>
    <property type="molecule type" value="Genomic_DNA"/>
</dbReference>
<comment type="caution">
    <text evidence="1">The sequence shown here is derived from an EMBL/GenBank/DDBJ whole genome shotgun (WGS) entry which is preliminary data.</text>
</comment>
<accession>A0A4Y1ZDH4</accession>
<evidence type="ECO:0000313" key="2">
    <source>
        <dbReference type="Proteomes" id="UP000319716"/>
    </source>
</evidence>